<dbReference type="Proteomes" id="UP000002033">
    <property type="component" value="Chromosome"/>
</dbReference>
<evidence type="ECO:0000313" key="4">
    <source>
        <dbReference type="Proteomes" id="UP000002033"/>
    </source>
</evidence>
<gene>
    <name evidence="3" type="ordered locus">Hden_2537</name>
</gene>
<proteinExistence type="predicted"/>
<organism evidence="3 4">
    <name type="scientific">Hyphomicrobium denitrificans (strain ATCC 51888 / DSM 1869 / NCIMB 11706 / TK 0415)</name>
    <dbReference type="NCBI Taxonomy" id="582899"/>
    <lineage>
        <taxon>Bacteria</taxon>
        <taxon>Pseudomonadati</taxon>
        <taxon>Pseudomonadota</taxon>
        <taxon>Alphaproteobacteria</taxon>
        <taxon>Hyphomicrobiales</taxon>
        <taxon>Hyphomicrobiaceae</taxon>
        <taxon>Hyphomicrobium</taxon>
    </lineage>
</organism>
<keyword evidence="4" id="KW-1185">Reference proteome</keyword>
<feature type="transmembrane region" description="Helical" evidence="2">
    <location>
        <begin position="42"/>
        <end position="60"/>
    </location>
</feature>
<dbReference type="STRING" id="582899.Hden_2537"/>
<dbReference type="OrthoDB" id="7366326at2"/>
<evidence type="ECO:0000256" key="2">
    <source>
        <dbReference type="SAM" id="Phobius"/>
    </source>
</evidence>
<dbReference type="KEGG" id="hdn:Hden_2537"/>
<name>D8JSN9_HYPDA</name>
<dbReference type="EMBL" id="CP002083">
    <property type="protein sequence ID" value="ADJ24333.1"/>
    <property type="molecule type" value="Genomic_DNA"/>
</dbReference>
<keyword evidence="2" id="KW-0472">Membrane</keyword>
<protein>
    <submittedName>
        <fullName evidence="3">Uncharacterized protein</fullName>
    </submittedName>
</protein>
<evidence type="ECO:0000313" key="3">
    <source>
        <dbReference type="EMBL" id="ADJ24333.1"/>
    </source>
</evidence>
<sequence length="98" mass="11327">MIRIVFENIFFFLLPTLFYIAWVAFRDDEWKGLGEIMRNAPLLKLFIAGAALMLTTLVAFSTRTSNAPNDVYVPQSMHDRNLEPDRTIRAQEPQPEKP</sequence>
<dbReference type="HOGENOM" id="CLU_182933_0_0_5"/>
<feature type="compositionally biased region" description="Basic and acidic residues" evidence="1">
    <location>
        <begin position="77"/>
        <end position="98"/>
    </location>
</feature>
<keyword evidence="2" id="KW-0812">Transmembrane</keyword>
<accession>D8JSN9</accession>
<feature type="region of interest" description="Disordered" evidence="1">
    <location>
        <begin position="70"/>
        <end position="98"/>
    </location>
</feature>
<keyword evidence="2" id="KW-1133">Transmembrane helix</keyword>
<reference evidence="4" key="1">
    <citation type="journal article" date="2011" name="J. Bacteriol.">
        <title>Genome sequences of eight morphologically diverse alphaproteobacteria.</title>
        <authorList>
            <consortium name="US DOE Joint Genome Institute"/>
            <person name="Brown P.J."/>
            <person name="Kysela D.T."/>
            <person name="Buechlein A."/>
            <person name="Hemmerich C."/>
            <person name="Brun Y.V."/>
        </authorList>
    </citation>
    <scope>NUCLEOTIDE SEQUENCE [LARGE SCALE GENOMIC DNA]</scope>
    <source>
        <strain evidence="4">ATCC 51888 / DSM 1869 / NCIB 11706 / TK 0415</strain>
    </source>
</reference>
<dbReference type="AlphaFoldDB" id="D8JSN9"/>
<dbReference type="RefSeq" id="WP_013216492.1">
    <property type="nucleotide sequence ID" value="NC_014313.1"/>
</dbReference>
<evidence type="ECO:0000256" key="1">
    <source>
        <dbReference type="SAM" id="MobiDB-lite"/>
    </source>
</evidence>